<proteinExistence type="predicted"/>
<dbReference type="GO" id="GO:0004016">
    <property type="term" value="F:adenylate cyclase activity"/>
    <property type="evidence" value="ECO:0007669"/>
    <property type="project" value="UniProtKB-ARBA"/>
</dbReference>
<dbReference type="SUPFAM" id="SSF55073">
    <property type="entry name" value="Nucleotide cyclase"/>
    <property type="match status" value="1"/>
</dbReference>
<dbReference type="InterPro" id="IPR050697">
    <property type="entry name" value="Adenylyl/Guanylyl_Cyclase_3/4"/>
</dbReference>
<feature type="domain" description="Guanylate cyclase" evidence="2">
    <location>
        <begin position="432"/>
        <end position="561"/>
    </location>
</feature>
<dbReference type="OrthoDB" id="9789782at2"/>
<dbReference type="AlphaFoldDB" id="A0A1M5GJA2"/>
<evidence type="ECO:0000256" key="1">
    <source>
        <dbReference type="SAM" id="Phobius"/>
    </source>
</evidence>
<dbReference type="PANTHER" id="PTHR43081">
    <property type="entry name" value="ADENYLATE CYCLASE, TERMINAL-DIFFERENTIATION SPECIFIC-RELATED"/>
    <property type="match status" value="1"/>
</dbReference>
<dbReference type="SMART" id="SM00044">
    <property type="entry name" value="CYCc"/>
    <property type="match status" value="1"/>
</dbReference>
<evidence type="ECO:0000313" key="5">
    <source>
        <dbReference type="Proteomes" id="UP000190675"/>
    </source>
</evidence>
<evidence type="ECO:0000259" key="3">
    <source>
        <dbReference type="PROSITE" id="PS50885"/>
    </source>
</evidence>
<keyword evidence="1" id="KW-1133">Transmembrane helix</keyword>
<dbReference type="CDD" id="cd12912">
    <property type="entry name" value="PDC2_MCP_like"/>
    <property type="match status" value="1"/>
</dbReference>
<dbReference type="GO" id="GO:0006171">
    <property type="term" value="P:cAMP biosynthetic process"/>
    <property type="evidence" value="ECO:0007669"/>
    <property type="project" value="TreeGrafter"/>
</dbReference>
<dbReference type="Gene3D" id="6.10.340.10">
    <property type="match status" value="1"/>
</dbReference>
<feature type="domain" description="HAMP" evidence="3">
    <location>
        <begin position="352"/>
        <end position="405"/>
    </location>
</feature>
<dbReference type="RefSeq" id="WP_079564068.1">
    <property type="nucleotide sequence ID" value="NZ_LT670818.1"/>
</dbReference>
<evidence type="ECO:0000259" key="2">
    <source>
        <dbReference type="PROSITE" id="PS50125"/>
    </source>
</evidence>
<feature type="transmembrane region" description="Helical" evidence="1">
    <location>
        <begin position="7"/>
        <end position="29"/>
    </location>
</feature>
<dbReference type="CDD" id="cd07302">
    <property type="entry name" value="CHD"/>
    <property type="match status" value="1"/>
</dbReference>
<keyword evidence="1" id="KW-0472">Membrane</keyword>
<dbReference type="Pfam" id="PF00211">
    <property type="entry name" value="Guanylate_cyc"/>
    <property type="match status" value="1"/>
</dbReference>
<sequence>MRIGIRLTITSLVLASILVSAIGVHILWWRTAEANSHALADTINRQIVATVEKELTTITSEARAAHTAIRTLFVQHVLDTREADKREFVFLSQLQSQQDISWVAFGWPDGNFFAAHKLGDLGLEMMEIAPVNGAIKRRVDQYGVVVGDIEFEKRRFEDTNYVVTDQEWYRSGMQADEPHWFNVTHHPVGLRPSIAYAGPVDVYEKRQGVLAIIIEYTRFAQFLSNLSVGKSGAAFILGRDGSVIAAPDPGADEVKMQRSDQALLPVAQGAMKQAGSSYDVDKKGASQIRLVAAGNAYSVSLTPLTFPGWTLATVIPEAEFLGPIERTIRQLLIGLAILILAAGVVSAWIARHVIATPLILVVDELKHVARFDLEQVRRHTSRVIEIENLSNAIADMAGGLAAFRKYIPSDLVKALVSEGIEPSPGGSIRNLTVLFADIAGFTGLSERLGDQIIPLLSSYLDTMSREVNSHGGTIDKFIGDAVMAFWGAPAANADHALDACRAALACQRALRSSGLTDDGGRPLTVRVGVNSGDMLVGNIGSELRLNYTVIGDAVNIASRLEGANKEYGTEIIIGEQTRRLAGDRIHVRELDRLMVYGRAGGIAIYELLGVAEDGATLPHWAVLYDGGLAAYRSRDFSDAASFFQQVLDARTSDQPARMMLERCRHYLVSPPGDDWEATNAMKAK</sequence>
<protein>
    <submittedName>
        <fullName evidence="4">Adenylate cyclase</fullName>
    </submittedName>
</protein>
<dbReference type="Proteomes" id="UP000190675">
    <property type="component" value="Chromosome I"/>
</dbReference>
<dbReference type="InterPro" id="IPR001054">
    <property type="entry name" value="A/G_cyclase"/>
</dbReference>
<dbReference type="PROSITE" id="PS50885">
    <property type="entry name" value="HAMP"/>
    <property type="match status" value="1"/>
</dbReference>
<evidence type="ECO:0000313" key="4">
    <source>
        <dbReference type="EMBL" id="SHG03582.1"/>
    </source>
</evidence>
<organism evidence="4 5">
    <name type="scientific">Bradyrhizobium erythrophlei</name>
    <dbReference type="NCBI Taxonomy" id="1437360"/>
    <lineage>
        <taxon>Bacteria</taxon>
        <taxon>Pseudomonadati</taxon>
        <taxon>Pseudomonadota</taxon>
        <taxon>Alphaproteobacteria</taxon>
        <taxon>Hyphomicrobiales</taxon>
        <taxon>Nitrobacteraceae</taxon>
        <taxon>Bradyrhizobium</taxon>
    </lineage>
</organism>
<keyword evidence="1" id="KW-0812">Transmembrane</keyword>
<dbReference type="Gene3D" id="3.30.450.20">
    <property type="entry name" value="PAS domain"/>
    <property type="match status" value="1"/>
</dbReference>
<dbReference type="PROSITE" id="PS50125">
    <property type="entry name" value="GUANYLATE_CYCLASE_2"/>
    <property type="match status" value="1"/>
</dbReference>
<dbReference type="InterPro" id="IPR029787">
    <property type="entry name" value="Nucleotide_cyclase"/>
</dbReference>
<dbReference type="Gene3D" id="3.30.70.1230">
    <property type="entry name" value="Nucleotide cyclase"/>
    <property type="match status" value="1"/>
</dbReference>
<reference evidence="4 5" key="1">
    <citation type="submission" date="2016-11" db="EMBL/GenBank/DDBJ databases">
        <authorList>
            <person name="Jaros S."/>
            <person name="Januszkiewicz K."/>
            <person name="Wedrychowicz H."/>
        </authorList>
    </citation>
    <scope>NUCLEOTIDE SEQUENCE [LARGE SCALE GENOMIC DNA]</scope>
    <source>
        <strain evidence="4 5">GAS242</strain>
    </source>
</reference>
<dbReference type="InterPro" id="IPR003660">
    <property type="entry name" value="HAMP_dom"/>
</dbReference>
<dbReference type="PANTHER" id="PTHR43081:SF1">
    <property type="entry name" value="ADENYLATE CYCLASE, TERMINAL-DIFFERENTIATION SPECIFIC"/>
    <property type="match status" value="1"/>
</dbReference>
<gene>
    <name evidence="4" type="ORF">SAMN05444169_0180</name>
</gene>
<accession>A0A1M5GJA2</accession>
<dbReference type="EMBL" id="LT670818">
    <property type="protein sequence ID" value="SHG03582.1"/>
    <property type="molecule type" value="Genomic_DNA"/>
</dbReference>
<name>A0A1M5GJA2_9BRAD</name>
<dbReference type="GO" id="GO:0035556">
    <property type="term" value="P:intracellular signal transduction"/>
    <property type="evidence" value="ECO:0007669"/>
    <property type="project" value="InterPro"/>
</dbReference>
<dbReference type="GO" id="GO:0016020">
    <property type="term" value="C:membrane"/>
    <property type="evidence" value="ECO:0007669"/>
    <property type="project" value="InterPro"/>
</dbReference>